<feature type="transmembrane region" description="Helical" evidence="1">
    <location>
        <begin position="663"/>
        <end position="683"/>
    </location>
</feature>
<keyword evidence="5" id="KW-1185">Reference proteome</keyword>
<keyword evidence="1" id="KW-1133">Transmembrane helix</keyword>
<dbReference type="Pfam" id="PF13768">
    <property type="entry name" value="VWA_3"/>
    <property type="match status" value="1"/>
</dbReference>
<reference evidence="5" key="1">
    <citation type="submission" date="2017-02" db="EMBL/GenBank/DDBJ databases">
        <authorList>
            <person name="Varghese N."/>
            <person name="Submissions S."/>
        </authorList>
    </citation>
    <scope>NUCLEOTIDE SEQUENCE [LARGE SCALE GENOMIC DNA]</scope>
    <source>
        <strain evidence="5">DSM 22720</strain>
    </source>
</reference>
<dbReference type="InterPro" id="IPR013694">
    <property type="entry name" value="VIT"/>
</dbReference>
<dbReference type="InterPro" id="IPR036465">
    <property type="entry name" value="vWFA_dom_sf"/>
</dbReference>
<feature type="domain" description="VIT" evidence="3">
    <location>
        <begin position="42"/>
        <end position="170"/>
    </location>
</feature>
<dbReference type="Proteomes" id="UP000190162">
    <property type="component" value="Unassembled WGS sequence"/>
</dbReference>
<organism evidence="4 5">
    <name type="scientific">Enterovibrio nigricans DSM 22720</name>
    <dbReference type="NCBI Taxonomy" id="1121868"/>
    <lineage>
        <taxon>Bacteria</taxon>
        <taxon>Pseudomonadati</taxon>
        <taxon>Pseudomonadota</taxon>
        <taxon>Gammaproteobacteria</taxon>
        <taxon>Vibrionales</taxon>
        <taxon>Vibrionaceae</taxon>
        <taxon>Enterovibrio</taxon>
    </lineage>
</organism>
<evidence type="ECO:0000313" key="4">
    <source>
        <dbReference type="EMBL" id="SKA53595.1"/>
    </source>
</evidence>
<dbReference type="InterPro" id="IPR022440">
    <property type="entry name" value="CHP03788"/>
</dbReference>
<dbReference type="AlphaFoldDB" id="A0A1T4ULM2"/>
<dbReference type="Gene3D" id="3.40.50.410">
    <property type="entry name" value="von Willebrand factor, type A domain"/>
    <property type="match status" value="1"/>
</dbReference>
<dbReference type="PANTHER" id="PTHR45737">
    <property type="entry name" value="VON WILLEBRAND FACTOR A DOMAIN-CONTAINING PROTEIN 5A"/>
    <property type="match status" value="1"/>
</dbReference>
<feature type="domain" description="VWFA" evidence="2">
    <location>
        <begin position="333"/>
        <end position="503"/>
    </location>
</feature>
<dbReference type="SMART" id="SM00327">
    <property type="entry name" value="VWA"/>
    <property type="match status" value="1"/>
</dbReference>
<dbReference type="EMBL" id="FUXU01000020">
    <property type="protein sequence ID" value="SKA53595.1"/>
    <property type="molecule type" value="Genomic_DNA"/>
</dbReference>
<dbReference type="PROSITE" id="PS50234">
    <property type="entry name" value="VWFA"/>
    <property type="match status" value="1"/>
</dbReference>
<dbReference type="PROSITE" id="PS51468">
    <property type="entry name" value="VIT"/>
    <property type="match status" value="1"/>
</dbReference>
<accession>A0A1T4ULM2</accession>
<dbReference type="InterPro" id="IPR002035">
    <property type="entry name" value="VWF_A"/>
</dbReference>
<sequence length="700" mass="77154">MYSLKLFGIRVMGSFGDWSLAVLLTFILCASVQASEEGNGLYIQSANEQTGIWTQAPQLSTNADMVITGIVNRAIVTQAYSNPTDDWVHARYVFPLPQNAAVDRLYIRVGERVIEGEIQPKQQARQRFNQAASQGKKASLIEQHRSNLFSTSVSNIAPGETIKVTIEYQEIVTYQEGAFNLRFPTTFTQRYVPSSRSSPVLVDENLVLNRLQNGWAVPNSRVPDADQITPEPRDLIRENTISFTLSLEINMGLPIANIESDTASLNVTEISPSRYRVSLSESDIANRDFVLSWSPQAGSEPVAAMFIENASDAKYGLLLMVPPSSKVTHLKKNITFILDVSGSMYGEVIEQAKEAVIYGLSKLSPEDHFNVIYFNDQAFRISDTPLPASLSNIGLATHFVEQLTADGGTEMLEAIDSAFSVQTLPDALNQLVFVTDGAIANESELYSTINKDLGERRLFTVGIGSAPNTAFMQRAARAGKGTFTQIGDLSNVSKQLEELFQKLSSPVLQNLSVVWETGKSVDAWPNPMPDLYAEEPLVQVFKFEGESNTLSVSGRLQETEWQQQINTAAIMPSEATGLSVLWARTQIESIDLNPAITAFEKEKAITDLGLKHHIVTKHTSLVAIEKAPTRPVKQDAVTHAIKPMHPKGSRSTLLQSGLGSNRYVYVGLLMIVISLIGFTFMNYKRDCDRSDVIKQGASMQ</sequence>
<dbReference type="RefSeq" id="WP_078752381.1">
    <property type="nucleotide sequence ID" value="NZ_FUXU01000020.1"/>
</dbReference>
<name>A0A1T4ULM2_9GAMM</name>
<dbReference type="SMART" id="SM00609">
    <property type="entry name" value="VIT"/>
    <property type="match status" value="1"/>
</dbReference>
<evidence type="ECO:0000256" key="1">
    <source>
        <dbReference type="SAM" id="Phobius"/>
    </source>
</evidence>
<dbReference type="Pfam" id="PF08487">
    <property type="entry name" value="VIT"/>
    <property type="match status" value="1"/>
</dbReference>
<dbReference type="PANTHER" id="PTHR45737:SF6">
    <property type="entry name" value="VON WILLEBRAND FACTOR A DOMAIN-CONTAINING PROTEIN 5A"/>
    <property type="match status" value="1"/>
</dbReference>
<dbReference type="NCBIfam" id="TIGR03788">
    <property type="entry name" value="marine_srt_targ"/>
    <property type="match status" value="1"/>
</dbReference>
<keyword evidence="1" id="KW-0812">Transmembrane</keyword>
<proteinExistence type="predicted"/>
<evidence type="ECO:0000259" key="2">
    <source>
        <dbReference type="PROSITE" id="PS50234"/>
    </source>
</evidence>
<evidence type="ECO:0000313" key="5">
    <source>
        <dbReference type="Proteomes" id="UP000190162"/>
    </source>
</evidence>
<keyword evidence="1" id="KW-0472">Membrane</keyword>
<dbReference type="OrthoDB" id="9784383at2"/>
<gene>
    <name evidence="4" type="ORF">SAMN02745132_02003</name>
</gene>
<protein>
    <submittedName>
        <fullName evidence="4">Ca-activated chloride channel family protein</fullName>
    </submittedName>
</protein>
<evidence type="ECO:0000259" key="3">
    <source>
        <dbReference type="PROSITE" id="PS51468"/>
    </source>
</evidence>
<dbReference type="SUPFAM" id="SSF53300">
    <property type="entry name" value="vWA-like"/>
    <property type="match status" value="1"/>
</dbReference>